<dbReference type="PANTHER" id="PTHR32166:SF121">
    <property type="entry name" value="DUF659 DOMAIN-CONTAINING PROTEIN"/>
    <property type="match status" value="1"/>
</dbReference>
<name>A0A8J5GMY6_ZINOF</name>
<dbReference type="SUPFAM" id="SSF53098">
    <property type="entry name" value="Ribonuclease H-like"/>
    <property type="match status" value="1"/>
</dbReference>
<keyword evidence="2" id="KW-1185">Reference proteome</keyword>
<proteinExistence type="predicted"/>
<evidence type="ECO:0000313" key="1">
    <source>
        <dbReference type="EMBL" id="KAG6506550.1"/>
    </source>
</evidence>
<reference evidence="1 2" key="1">
    <citation type="submission" date="2020-08" db="EMBL/GenBank/DDBJ databases">
        <title>Plant Genome Project.</title>
        <authorList>
            <person name="Zhang R.-G."/>
        </authorList>
    </citation>
    <scope>NUCLEOTIDE SEQUENCE [LARGE SCALE GENOMIC DNA]</scope>
    <source>
        <tissue evidence="1">Rhizome</tissue>
    </source>
</reference>
<dbReference type="EMBL" id="JACMSC010000009">
    <property type="protein sequence ID" value="KAG6506550.1"/>
    <property type="molecule type" value="Genomic_DNA"/>
</dbReference>
<comment type="caution">
    <text evidence="1">The sequence shown here is derived from an EMBL/GenBank/DDBJ whole genome shotgun (WGS) entry which is preliminary data.</text>
</comment>
<evidence type="ECO:0000313" key="2">
    <source>
        <dbReference type="Proteomes" id="UP000734854"/>
    </source>
</evidence>
<dbReference type="PANTHER" id="PTHR32166">
    <property type="entry name" value="OSJNBA0013A04.12 PROTEIN"/>
    <property type="match status" value="1"/>
</dbReference>
<organism evidence="1 2">
    <name type="scientific">Zingiber officinale</name>
    <name type="common">Ginger</name>
    <name type="synonym">Amomum zingiber</name>
    <dbReference type="NCBI Taxonomy" id="94328"/>
    <lineage>
        <taxon>Eukaryota</taxon>
        <taxon>Viridiplantae</taxon>
        <taxon>Streptophyta</taxon>
        <taxon>Embryophyta</taxon>
        <taxon>Tracheophyta</taxon>
        <taxon>Spermatophyta</taxon>
        <taxon>Magnoliopsida</taxon>
        <taxon>Liliopsida</taxon>
        <taxon>Zingiberales</taxon>
        <taxon>Zingiberaceae</taxon>
        <taxon>Zingiber</taxon>
    </lineage>
</organism>
<dbReference type="InterPro" id="IPR012337">
    <property type="entry name" value="RNaseH-like_sf"/>
</dbReference>
<evidence type="ECO:0008006" key="3">
    <source>
        <dbReference type="Google" id="ProtNLM"/>
    </source>
</evidence>
<dbReference type="Proteomes" id="UP000734854">
    <property type="component" value="Unassembled WGS sequence"/>
</dbReference>
<protein>
    <recommendedName>
        <fullName evidence="3">DUF659 domain-containing protein</fullName>
    </recommendedName>
</protein>
<sequence>MAAKVLPGRNGELSYSNLKWRGGNEFAGRNCGWPETEGLGSQSADSPSLCPSDGRRPPLCRPHASALVADHQVLPSSSLDLLLDSFDSNTEGLFYQDFVLCRQLTVGLKIAGFRHFRCGPGLLPSQTAERKLELRKTKGWKEIIRLGETRFATTFIALKSLHDHKDSLQALVTSGDYKKFLKIDKGKEVKQIVLNEKFWNNCLITMRIMGPLIRLLRVCDTDERPSLGYVYEGMYRAINGIKKLFKNKERFYKPYTNIINERWDRMLRKNLHAAAYYLNHAFQYDPTFSTHPEITNGLFDYIESKVDWCSLDVLTYEIDFWVVEEIPIGELDYDELEEELEELLIPLESSNFQQFEDDEDEAEPEDVNLDLFQRRSVLVDEDDWI</sequence>
<accession>A0A8J5GMY6</accession>
<gene>
    <name evidence="1" type="ORF">ZIOFF_031874</name>
</gene>
<dbReference type="AlphaFoldDB" id="A0A8J5GMY6"/>